<protein>
    <submittedName>
        <fullName evidence="1">Uncharacterized protein</fullName>
    </submittedName>
</protein>
<evidence type="ECO:0000313" key="1">
    <source>
        <dbReference type="EMBL" id="QHX43330.1"/>
    </source>
</evidence>
<dbReference type="KEGG" id="trz:GWP43_07575"/>
<evidence type="ECO:0000313" key="2">
    <source>
        <dbReference type="Proteomes" id="UP000464374"/>
    </source>
</evidence>
<dbReference type="AlphaFoldDB" id="A0A6P1Y242"/>
<gene>
    <name evidence="1" type="ORF">GWP43_07575</name>
</gene>
<dbReference type="RefSeq" id="WP_162663657.1">
    <property type="nucleotide sequence ID" value="NZ_CP048020.1"/>
</dbReference>
<organism evidence="1 2">
    <name type="scientific">Treponema vincentii</name>
    <dbReference type="NCBI Taxonomy" id="69710"/>
    <lineage>
        <taxon>Bacteria</taxon>
        <taxon>Pseudomonadati</taxon>
        <taxon>Spirochaetota</taxon>
        <taxon>Spirochaetia</taxon>
        <taxon>Spirochaetales</taxon>
        <taxon>Treponemataceae</taxon>
        <taxon>Treponema</taxon>
    </lineage>
</organism>
<reference evidence="1 2" key="1">
    <citation type="submission" date="2020-01" db="EMBL/GenBank/DDBJ databases">
        <title>Complete genome sequence of a human oral phylogroup 1 Treponema sp. strain ATCC 700766, originally isolated from periodontitis dental plaque.</title>
        <authorList>
            <person name="Chan Y."/>
            <person name="Huo Y.-B."/>
            <person name="Yu X.-L."/>
            <person name="Zeng H."/>
            <person name="Leung W.-K."/>
            <person name="Watt R.M."/>
        </authorList>
    </citation>
    <scope>NUCLEOTIDE SEQUENCE [LARGE SCALE GENOMIC DNA]</scope>
    <source>
        <strain evidence="1 2">OMZ 804</strain>
    </source>
</reference>
<sequence>MITLIAHFVIFSSKKINRLKTIFVFFFLFWAAFCAVKTAQKPGFAGFRLSAPFLHSLTAHFGTRFARPFNPFRC</sequence>
<name>A0A6P1Y242_9SPIR</name>
<accession>A0A6P1Y242</accession>
<dbReference type="EMBL" id="CP048020">
    <property type="protein sequence ID" value="QHX43330.1"/>
    <property type="molecule type" value="Genomic_DNA"/>
</dbReference>
<proteinExistence type="predicted"/>
<dbReference type="Proteomes" id="UP000464374">
    <property type="component" value="Chromosome"/>
</dbReference>